<evidence type="ECO:0000313" key="1">
    <source>
        <dbReference type="EMBL" id="CAG8792549.1"/>
    </source>
</evidence>
<dbReference type="EMBL" id="CAJVQB010019861">
    <property type="protein sequence ID" value="CAG8792549.1"/>
    <property type="molecule type" value="Genomic_DNA"/>
</dbReference>
<comment type="caution">
    <text evidence="1">The sequence shown here is derived from an EMBL/GenBank/DDBJ whole genome shotgun (WGS) entry which is preliminary data.</text>
</comment>
<protein>
    <submittedName>
        <fullName evidence="1">30779_t:CDS:1</fullName>
    </submittedName>
</protein>
<reference evidence="1 2" key="1">
    <citation type="submission" date="2021-06" db="EMBL/GenBank/DDBJ databases">
        <authorList>
            <person name="Kallberg Y."/>
            <person name="Tangrot J."/>
            <person name="Rosling A."/>
        </authorList>
    </citation>
    <scope>NUCLEOTIDE SEQUENCE [LARGE SCALE GENOMIC DNA]</scope>
    <source>
        <strain evidence="1 2">120-4 pot B 10/14</strain>
    </source>
</reference>
<keyword evidence="2" id="KW-1185">Reference proteome</keyword>
<dbReference type="Proteomes" id="UP000789901">
    <property type="component" value="Unassembled WGS sequence"/>
</dbReference>
<name>A0ABN7VRZ7_GIGMA</name>
<accession>A0ABN7VRZ7</accession>
<organism evidence="1 2">
    <name type="scientific">Gigaspora margarita</name>
    <dbReference type="NCBI Taxonomy" id="4874"/>
    <lineage>
        <taxon>Eukaryota</taxon>
        <taxon>Fungi</taxon>
        <taxon>Fungi incertae sedis</taxon>
        <taxon>Mucoromycota</taxon>
        <taxon>Glomeromycotina</taxon>
        <taxon>Glomeromycetes</taxon>
        <taxon>Diversisporales</taxon>
        <taxon>Gigasporaceae</taxon>
        <taxon>Gigaspora</taxon>
    </lineage>
</organism>
<sequence>SDDGYYVEKDKTTRWTNESLEKNKYLDDEILLSSEWDSDFSLEG</sequence>
<gene>
    <name evidence="1" type="ORF">GMARGA_LOCUS21469</name>
</gene>
<feature type="non-terminal residue" evidence="1">
    <location>
        <position position="1"/>
    </location>
</feature>
<proteinExistence type="predicted"/>
<evidence type="ECO:0000313" key="2">
    <source>
        <dbReference type="Proteomes" id="UP000789901"/>
    </source>
</evidence>